<comment type="caution">
    <text evidence="4">The sequence shown here is derived from an EMBL/GenBank/DDBJ whole genome shotgun (WGS) entry which is preliminary data.</text>
</comment>
<dbReference type="RefSeq" id="WP_283712595.1">
    <property type="nucleotide sequence ID" value="NZ_JASJEW010000001.1"/>
</dbReference>
<evidence type="ECO:0000313" key="4">
    <source>
        <dbReference type="EMBL" id="MDJ1128960.1"/>
    </source>
</evidence>
<comment type="similarity">
    <text evidence="1">Belongs to the CapA family.</text>
</comment>
<evidence type="ECO:0000259" key="3">
    <source>
        <dbReference type="SMART" id="SM00854"/>
    </source>
</evidence>
<name>A0ABT6ZIT5_9ACTN</name>
<dbReference type="InterPro" id="IPR029052">
    <property type="entry name" value="Metallo-depent_PP-like"/>
</dbReference>
<sequence>MAQETRRAGTPRSDAPRHPDRALTTRRTAVGVGAVAVVGLGVGLASCLGAPAEPPVAEAADDAATLPARDFAESRLLDQGRTTATGPGRVSFSAWGDVIATDAMLETALAWGDGGAYDFSPLFARTAPWVQNQCDVSLVNMETTIGGDNGFGITGYPSFNTPEAMADAIAGAGFRVVVTDSNHTYDTWTDSIGYAQEVWSGKPGLVTVGSFASEADRETPRVVECNGLRIAFVAYCYGQNGYEQSDLPNDYYAVPWDREAMAQDVERARKAADAVVVYLHMGTEYTNEPNEEQLAAAQACADAGATLVVGSHAHAIQPVRLLTSADGRPVWCAYGLGDYLSGYTKAMCVLSGAFCCTFELGEGGAVSVRDATWRPVIEHRETAKDGAVTQAAWFVSEYSQELAERNELLANLEPGQRWEWVTSETARVMEGSGVTVV</sequence>
<dbReference type="InterPro" id="IPR019079">
    <property type="entry name" value="Capsule_synth_CapA"/>
</dbReference>
<dbReference type="InterPro" id="IPR052169">
    <property type="entry name" value="CW_Biosynth-Accessory"/>
</dbReference>
<dbReference type="SUPFAM" id="SSF56300">
    <property type="entry name" value="Metallo-dependent phosphatases"/>
    <property type="match status" value="1"/>
</dbReference>
<dbReference type="GO" id="GO:0016787">
    <property type="term" value="F:hydrolase activity"/>
    <property type="evidence" value="ECO:0007669"/>
    <property type="project" value="UniProtKB-KW"/>
</dbReference>
<feature type="domain" description="Capsule synthesis protein CapA" evidence="3">
    <location>
        <begin position="91"/>
        <end position="343"/>
    </location>
</feature>
<dbReference type="Proteomes" id="UP001431693">
    <property type="component" value="Unassembled WGS sequence"/>
</dbReference>
<dbReference type="CDD" id="cd07381">
    <property type="entry name" value="MPP_CapA"/>
    <property type="match status" value="1"/>
</dbReference>
<evidence type="ECO:0000256" key="2">
    <source>
        <dbReference type="SAM" id="MobiDB-lite"/>
    </source>
</evidence>
<dbReference type="EMBL" id="JASJEX010000001">
    <property type="protein sequence ID" value="MDJ1128960.1"/>
    <property type="molecule type" value="Genomic_DNA"/>
</dbReference>
<dbReference type="EC" id="3.1.-.-" evidence="4"/>
<keyword evidence="5" id="KW-1185">Reference proteome</keyword>
<dbReference type="Pfam" id="PF09587">
    <property type="entry name" value="PGA_cap"/>
    <property type="match status" value="1"/>
</dbReference>
<accession>A0ABT6ZIT5</accession>
<reference evidence="4" key="1">
    <citation type="submission" date="2023-05" db="EMBL/GenBank/DDBJ databases">
        <title>[olsenella] sp. nov., isolated from a pig farm feces dump.</title>
        <authorList>
            <person name="Chang Y.-H."/>
        </authorList>
    </citation>
    <scope>NUCLEOTIDE SEQUENCE</scope>
    <source>
        <strain evidence="4">YH-ols2217</strain>
    </source>
</reference>
<evidence type="ECO:0000256" key="1">
    <source>
        <dbReference type="ARBA" id="ARBA00005662"/>
    </source>
</evidence>
<dbReference type="PANTHER" id="PTHR33393">
    <property type="entry name" value="POLYGLUTAMINE SYNTHESIS ACCESSORY PROTEIN RV0574C-RELATED"/>
    <property type="match status" value="1"/>
</dbReference>
<dbReference type="SMART" id="SM00854">
    <property type="entry name" value="PGA_cap"/>
    <property type="match status" value="1"/>
</dbReference>
<dbReference type="PANTHER" id="PTHR33393:SF13">
    <property type="entry name" value="PGA BIOSYNTHESIS PROTEIN CAPA"/>
    <property type="match status" value="1"/>
</dbReference>
<organism evidence="4 5">
    <name type="scientific">Kribbibacterium absianum</name>
    <dbReference type="NCBI Taxonomy" id="3044210"/>
    <lineage>
        <taxon>Bacteria</taxon>
        <taxon>Bacillati</taxon>
        <taxon>Actinomycetota</taxon>
        <taxon>Coriobacteriia</taxon>
        <taxon>Coriobacteriales</taxon>
        <taxon>Kribbibacteriaceae</taxon>
        <taxon>Kribbibacterium</taxon>
    </lineage>
</organism>
<dbReference type="Gene3D" id="3.60.21.10">
    <property type="match status" value="1"/>
</dbReference>
<keyword evidence="4" id="KW-0378">Hydrolase</keyword>
<gene>
    <name evidence="4" type="ORF">QJ043_02535</name>
</gene>
<proteinExistence type="inferred from homology"/>
<feature type="region of interest" description="Disordered" evidence="2">
    <location>
        <begin position="1"/>
        <end position="21"/>
    </location>
</feature>
<protein>
    <submittedName>
        <fullName evidence="4">CapA family protein</fullName>
        <ecNumber evidence="4">3.1.-.-</ecNumber>
    </submittedName>
</protein>
<evidence type="ECO:0000313" key="5">
    <source>
        <dbReference type="Proteomes" id="UP001431693"/>
    </source>
</evidence>